<gene>
    <name evidence="4" type="ORF">QRT03_25760</name>
</gene>
<evidence type="ECO:0000256" key="1">
    <source>
        <dbReference type="SAM" id="Coils"/>
    </source>
</evidence>
<keyword evidence="1" id="KW-0175">Coiled coil</keyword>
<keyword evidence="3" id="KW-1133">Transmembrane helix</keyword>
<evidence type="ECO:0000256" key="3">
    <source>
        <dbReference type="SAM" id="Phobius"/>
    </source>
</evidence>
<feature type="region of interest" description="Disordered" evidence="2">
    <location>
        <begin position="1738"/>
        <end position="1761"/>
    </location>
</feature>
<feature type="coiled-coil region" evidence="1">
    <location>
        <begin position="93"/>
        <end position="120"/>
    </location>
</feature>
<feature type="transmembrane region" description="Helical" evidence="3">
    <location>
        <begin position="729"/>
        <end position="751"/>
    </location>
</feature>
<keyword evidence="3" id="KW-0472">Membrane</keyword>
<feature type="transmembrane region" description="Helical" evidence="3">
    <location>
        <begin position="757"/>
        <end position="779"/>
    </location>
</feature>
<evidence type="ECO:0008006" key="6">
    <source>
        <dbReference type="Google" id="ProtNLM"/>
    </source>
</evidence>
<organism evidence="4 5">
    <name type="scientific">Actinomycetospora termitidis</name>
    <dbReference type="NCBI Taxonomy" id="3053470"/>
    <lineage>
        <taxon>Bacteria</taxon>
        <taxon>Bacillati</taxon>
        <taxon>Actinomycetota</taxon>
        <taxon>Actinomycetes</taxon>
        <taxon>Pseudonocardiales</taxon>
        <taxon>Pseudonocardiaceae</taxon>
        <taxon>Actinomycetospora</taxon>
    </lineage>
</organism>
<dbReference type="EMBL" id="JASVWF010000007">
    <property type="protein sequence ID" value="MDL5159399.1"/>
    <property type="molecule type" value="Genomic_DNA"/>
</dbReference>
<keyword evidence="5" id="KW-1185">Reference proteome</keyword>
<evidence type="ECO:0000256" key="2">
    <source>
        <dbReference type="SAM" id="MobiDB-lite"/>
    </source>
</evidence>
<reference evidence="4 5" key="1">
    <citation type="submission" date="2023-06" db="EMBL/GenBank/DDBJ databases">
        <title>Actinomycetospora Odt1-22.</title>
        <authorList>
            <person name="Supong K."/>
        </authorList>
    </citation>
    <scope>NUCLEOTIDE SEQUENCE [LARGE SCALE GENOMIC DNA]</scope>
    <source>
        <strain evidence="4 5">Odt1-22</strain>
    </source>
</reference>
<dbReference type="Proteomes" id="UP001231924">
    <property type="component" value="Unassembled WGS sequence"/>
</dbReference>
<accession>A0ABT7MFF7</accession>
<feature type="region of interest" description="Disordered" evidence="2">
    <location>
        <begin position="300"/>
        <end position="324"/>
    </location>
</feature>
<feature type="transmembrane region" description="Helical" evidence="3">
    <location>
        <begin position="345"/>
        <end position="377"/>
    </location>
</feature>
<keyword evidence="3" id="KW-0812">Transmembrane</keyword>
<dbReference type="Gene3D" id="1.20.120.20">
    <property type="entry name" value="Apolipoprotein"/>
    <property type="match status" value="1"/>
</dbReference>
<evidence type="ECO:0000313" key="5">
    <source>
        <dbReference type="Proteomes" id="UP001231924"/>
    </source>
</evidence>
<name>A0ABT7MFF7_9PSEU</name>
<evidence type="ECO:0000313" key="4">
    <source>
        <dbReference type="EMBL" id="MDL5159399.1"/>
    </source>
</evidence>
<feature type="transmembrane region" description="Helical" evidence="3">
    <location>
        <begin position="383"/>
        <end position="405"/>
    </location>
</feature>
<proteinExistence type="predicted"/>
<dbReference type="RefSeq" id="WP_286055990.1">
    <property type="nucleotide sequence ID" value="NZ_JASVWF010000007.1"/>
</dbReference>
<protein>
    <recommendedName>
        <fullName evidence="6">Tape measure protein</fullName>
    </recommendedName>
</protein>
<sequence>MAADAGTAIFRAIADFSRLRKEAAKSRDELRDLKDEAEDTGVALELIDGAADKAGKGLDRFAKAAAKAKRDLDGLADAAVDAGAGMELAAEAADDLADELDDVSKSAKRAERALKGLGNEAVETAAKLEAAALASESLGDRMGSSFDRASDRGSKLRSVLAEMADVQRDLGRNVDTTAGDLGTLSQRFGQLDGAGDNLVRRYTEQGDGLRALSRAGQDAAAAQEVLLRSQERQEDAAGRVRVAEEKLAAARAKGKADAGQIADLEEKLAAARRKQEQAARAVGEAEDSVAKAAQRTSVEVEKVAQASDKAAGAHERHGKAASKAGKEFIQLEADTDRSGSKLLRFATIAGGVVTALGALGGGAGMAVGGIVALGAAIGQLSGLAGLLPGVLGAAGLGVATLKIGLQGFGDVMSAVASGDLNAFNKAIAEMGPQAQETAKALWTWSPALQAIKKDTQEALVGGLGPALKDIGANYLPLVHDALQRTARAFNGVAKSTLDWLNQRGQIDTVRGILGNLALALEKAAPGAKNLASAFLTLFRVSSEQMPSLAEGFVGLTKRFDEFIQKAAADGSLKKWMDLGRAAAADLGVSLGNLAVVLGTVFTIGQEQGRGFFDVLRTVTGAMREFVTSAEGKATLTSFFANMHQAAVALMPALKAAAMTIGQDLVPAIASLATRVGPGLADLFDGVGDAINTARPGLDSFGVSVGELLSALGNAGPLVGTVLGGALRGLGVVAALAAGAINGLTAAFNALPAPVQSIIGHGVGIITMFTAIVAGAALLAGGLSTAVVAVRVFAQGLALLARGKAGLGLSMMFGNTAKSARKAQKEIGTFGKAVGKTIDPLTREIPLDKKKGKELDTLAGSSKKAATDTKTFTREVAASAPALNTATNAAKRTTAATGELGKAGATAGRQYPKTLSEGIKSGAAAAGTAAEGLATNAGAKGKAAAGKAGTEAGREYPRTLQQGLSPNSGGIANAMTAPIETGGKAATEKAGTHGGNAGRGFLSKLTGALRGGVGAITGALGALMGGFGGAATRAGAAGNTAGGGFISRMGARLRGGTAPTTAAGTAAVAGLGGAAAASAGAAGTKAGGGFLTNLGTRLRGGAPATTAAGTAATAGLGGAVANSAGAAGAKGGTGFLTRMSGALRGGGSLLGIAAGVGLTIMGSDALSKAQEQGRVTGDGYITDAKGHIDAGSTLLSSAAQNAWLSIIPYVGTALATIKTLYDGDRAVMKEYADHKTEIQKGLTQTFGEESAKQVETAASSGSGIVTSGQVSAEMYQQAWEAGWDGTNKAGADATAFALQKLGEQQGGFTGFVATMNAKALEFIQSVGGTLRDGWNWITGLFGGGSENAVAAAGVPLMQLGGKIGEPVQQGAAEAPGFWSQVGSAFSTGAQRVVDGVSTDLGRVGTFFSSMWTGITAAVSTGWTTVTGLFSTAGQGISTAWSTLWNGLGTIVSTAWTGITTAVQTGWTFLTTLWTTVTTALSTGWQLFWTGLTTVAQTAWTGLTTALQVGWTLLQTLWTTFTTALSMAWQLFWTGITTAAQTAWTLLQTGWQAFTTLISTLWTTFTTTLTTAWQTFWTGVQTIAQTAWQALQTGLGALRDFFAQIFQTISDTTRNVLQTAADAWRTIVDTVTNTIKTILQTIVDFLGGVFSGAWTTAQGVVQSVSDAIGAAARGFASAVKGAVDIAVAALDWLVGKAQAAASAIAGALGMGGGGNIAPGPRGMAAGGVVQGMATGGPVEGMASGGPTPLRRKPGPVHGSGRQDKHHRLLMSDEFVVNRRDSKRHRAALELINSGRGDEVLPPGMAAGGSVQVKYGSIPDTAWDQLLAMGYRGDPNDDAEALYPSKQDLALVLGKGASPAAPVSTPSAGGSVPAAGGTGAAASGGAFSPEQLRAIQAAVAVLTAQLTAWQTRLQTLSATGMVPIVSATLGQVLPALRSLQATLGASASATSSTNQTIAASYQQADQLRTSSTQRATSAISTASNAMAGTTSSASSTINASADQIVAAAQRVAAAAAAASSAGAASGGGDWRPYNAATDRPIGTRYEDGSVETGSPKLTPQGVQNAIARVRANKRDRGGRMGAGSWYRNDTGRPEYAFTEAQVLGKRRPPVDVSGMLGAVAPAELSALAGDYTPVMARAADFGDGGGPRGFTVNQTNNIISPKAEAGSAKLQAAGRQVARRGVAALMERTG</sequence>
<comment type="caution">
    <text evidence="4">The sequence shown here is derived from an EMBL/GenBank/DDBJ whole genome shotgun (WGS) entry which is preliminary data.</text>
</comment>
<feature type="region of interest" description="Disordered" evidence="2">
    <location>
        <begin position="1857"/>
        <end position="1878"/>
    </location>
</feature>